<dbReference type="GO" id="GO:0009401">
    <property type="term" value="P:phosphoenolpyruvate-dependent sugar phosphotransferase system"/>
    <property type="evidence" value="ECO:0007669"/>
    <property type="project" value="InterPro"/>
</dbReference>
<accession>A0A412CHA9</accession>
<protein>
    <submittedName>
        <fullName evidence="3">PTS fructose transporter subunit IIA</fullName>
    </submittedName>
</protein>
<dbReference type="RefSeq" id="WP_118035472.1">
    <property type="nucleotide sequence ID" value="NZ_QRTP01000002.1"/>
</dbReference>
<gene>
    <name evidence="3" type="ORF">DWY77_01535</name>
</gene>
<dbReference type="GO" id="GO:0016020">
    <property type="term" value="C:membrane"/>
    <property type="evidence" value="ECO:0007669"/>
    <property type="project" value="InterPro"/>
</dbReference>
<sequence>MKYVILVSHGKFANGLNDALSMLAGNREDILSVGLENGKSVDEFVALFTEKVKDISTDDEVILLGDIIGGSPLTNATNVLVNKGIKTVILGGMNLPLALTTVLMKDTVSLDEIADQVLEQARMAMQEFKIVEESEEDI</sequence>
<dbReference type="AlphaFoldDB" id="A0A412CHA9"/>
<dbReference type="PROSITE" id="PS51096">
    <property type="entry name" value="PTS_EIIA_TYPE_4"/>
    <property type="match status" value="1"/>
</dbReference>
<organism evidence="3 4">
    <name type="scientific">Megamonas rupellensis</name>
    <dbReference type="NCBI Taxonomy" id="491921"/>
    <lineage>
        <taxon>Bacteria</taxon>
        <taxon>Bacillati</taxon>
        <taxon>Bacillota</taxon>
        <taxon>Negativicutes</taxon>
        <taxon>Selenomonadales</taxon>
        <taxon>Selenomonadaceae</taxon>
        <taxon>Megamonas</taxon>
    </lineage>
</organism>
<evidence type="ECO:0000259" key="2">
    <source>
        <dbReference type="PROSITE" id="PS51096"/>
    </source>
</evidence>
<evidence type="ECO:0000313" key="4">
    <source>
        <dbReference type="Proteomes" id="UP000286147"/>
    </source>
</evidence>
<evidence type="ECO:0000313" key="3">
    <source>
        <dbReference type="EMBL" id="RGQ86606.1"/>
    </source>
</evidence>
<keyword evidence="1" id="KW-0808">Transferase</keyword>
<dbReference type="Proteomes" id="UP000286147">
    <property type="component" value="Unassembled WGS sequence"/>
</dbReference>
<dbReference type="Pfam" id="PF03610">
    <property type="entry name" value="EIIA-man"/>
    <property type="match status" value="1"/>
</dbReference>
<dbReference type="InterPro" id="IPR004701">
    <property type="entry name" value="PTS_EIIA_man-typ"/>
</dbReference>
<dbReference type="PANTHER" id="PTHR33799">
    <property type="entry name" value="PTS PERMEASE-RELATED-RELATED"/>
    <property type="match status" value="1"/>
</dbReference>
<dbReference type="EMBL" id="QRTP01000002">
    <property type="protein sequence ID" value="RGQ86606.1"/>
    <property type="molecule type" value="Genomic_DNA"/>
</dbReference>
<evidence type="ECO:0000256" key="1">
    <source>
        <dbReference type="ARBA" id="ARBA00022679"/>
    </source>
</evidence>
<dbReference type="SUPFAM" id="SSF53062">
    <property type="entry name" value="PTS system fructose IIA component-like"/>
    <property type="match status" value="1"/>
</dbReference>
<feature type="domain" description="PTS EIIA type-4" evidence="2">
    <location>
        <begin position="1"/>
        <end position="125"/>
    </location>
</feature>
<dbReference type="PANTHER" id="PTHR33799:SF1">
    <property type="entry name" value="PTS SYSTEM MANNOSE-SPECIFIC EIIAB COMPONENT-RELATED"/>
    <property type="match status" value="1"/>
</dbReference>
<dbReference type="GO" id="GO:0016740">
    <property type="term" value="F:transferase activity"/>
    <property type="evidence" value="ECO:0007669"/>
    <property type="project" value="UniProtKB-KW"/>
</dbReference>
<proteinExistence type="predicted"/>
<dbReference type="InterPro" id="IPR036662">
    <property type="entry name" value="PTS_EIIA_man-typ_sf"/>
</dbReference>
<reference evidence="3 4" key="1">
    <citation type="submission" date="2018-08" db="EMBL/GenBank/DDBJ databases">
        <title>A genome reference for cultivated species of the human gut microbiota.</title>
        <authorList>
            <person name="Zou Y."/>
            <person name="Xue W."/>
            <person name="Luo G."/>
        </authorList>
    </citation>
    <scope>NUCLEOTIDE SEQUENCE [LARGE SCALE GENOMIC DNA]</scope>
    <source>
        <strain evidence="3 4">AF27-12</strain>
    </source>
</reference>
<dbReference type="Gene3D" id="3.40.50.510">
    <property type="entry name" value="Phosphotransferase system, mannose-type IIA component"/>
    <property type="match status" value="1"/>
</dbReference>
<dbReference type="InterPro" id="IPR051471">
    <property type="entry name" value="Bacterial_PTS_sugar_comp"/>
</dbReference>
<name>A0A412CHA9_9FIRM</name>
<comment type="caution">
    <text evidence="3">The sequence shown here is derived from an EMBL/GenBank/DDBJ whole genome shotgun (WGS) entry which is preliminary data.</text>
</comment>